<evidence type="ECO:0000313" key="5">
    <source>
        <dbReference type="EMBL" id="GGA04325.1"/>
    </source>
</evidence>
<keyword evidence="6" id="KW-1185">Reference proteome</keyword>
<keyword evidence="1" id="KW-0677">Repeat</keyword>
<dbReference type="SMART" id="SM00028">
    <property type="entry name" value="TPR"/>
    <property type="match status" value="3"/>
</dbReference>
<evidence type="ECO:0000256" key="2">
    <source>
        <dbReference type="ARBA" id="ARBA00022803"/>
    </source>
</evidence>
<evidence type="ECO:0000256" key="3">
    <source>
        <dbReference type="SAM" id="MobiDB-lite"/>
    </source>
</evidence>
<dbReference type="InterPro" id="IPR019734">
    <property type="entry name" value="TPR_rpt"/>
</dbReference>
<feature type="chain" id="PRO_5047399378" description="Tetratricopeptide repeat protein" evidence="4">
    <location>
        <begin position="30"/>
        <end position="607"/>
    </location>
</feature>
<protein>
    <recommendedName>
        <fullName evidence="7">Tetratricopeptide repeat protein</fullName>
    </recommendedName>
</protein>
<feature type="signal peptide" evidence="4">
    <location>
        <begin position="1"/>
        <end position="29"/>
    </location>
</feature>
<evidence type="ECO:0008006" key="7">
    <source>
        <dbReference type="Google" id="ProtNLM"/>
    </source>
</evidence>
<dbReference type="Gene3D" id="1.25.40.10">
    <property type="entry name" value="Tetratricopeptide repeat domain"/>
    <property type="match status" value="2"/>
</dbReference>
<dbReference type="InterPro" id="IPR011990">
    <property type="entry name" value="TPR-like_helical_dom_sf"/>
</dbReference>
<evidence type="ECO:0000256" key="4">
    <source>
        <dbReference type="SAM" id="SignalP"/>
    </source>
</evidence>
<keyword evidence="4" id="KW-0732">Signal</keyword>
<evidence type="ECO:0000256" key="1">
    <source>
        <dbReference type="ARBA" id="ARBA00022737"/>
    </source>
</evidence>
<dbReference type="EMBL" id="BMID01000001">
    <property type="protein sequence ID" value="GGA04325.1"/>
    <property type="molecule type" value="Genomic_DNA"/>
</dbReference>
<feature type="region of interest" description="Disordered" evidence="3">
    <location>
        <begin position="579"/>
        <end position="607"/>
    </location>
</feature>
<dbReference type="SUPFAM" id="SSF48452">
    <property type="entry name" value="TPR-like"/>
    <property type="match status" value="3"/>
</dbReference>
<gene>
    <name evidence="5" type="ORF">GCM10010923_11970</name>
</gene>
<proteinExistence type="predicted"/>
<comment type="caution">
    <text evidence="5">The sequence shown here is derived from an EMBL/GenBank/DDBJ whole genome shotgun (WGS) entry which is preliminary data.</text>
</comment>
<dbReference type="InterPro" id="IPR051012">
    <property type="entry name" value="CellSynth/LPSAsmb/PSIAsmb"/>
</dbReference>
<dbReference type="PANTHER" id="PTHR45586">
    <property type="entry name" value="TPR REPEAT-CONTAINING PROTEIN PA4667"/>
    <property type="match status" value="1"/>
</dbReference>
<accession>A0ABQ1FAD8</accession>
<dbReference type="Proteomes" id="UP000603317">
    <property type="component" value="Unassembled WGS sequence"/>
</dbReference>
<sequence>MTCRPDRSSRRRLSLGLALALCAGGAAVAAPAQLDTARDAVARGDTVAADVALDRIEARGVQPGTIAVLRGENCLLEGNLSCARQWLEPGEFAEGEALRGFQLLGRLERRAGNPAAAAQAYDRALAIDNRNPDLWVDIAEFRYTGSEEALAFDALAFALRLDPRHPRALALQARLVRQRDGLLPALPFFVEAIDAVPGDLALLLDYAATLGETGQATTFLAASRSAAERGGANRALYQQAVLAARAGDFETAQTLIERVPSQGESDGAAAFRAIVALETDRVRNAQQQFERLYNRDPEDRVIARLYARALVRGDRNSAIVTIFGGRAASANADPYLKTIVARAYERLGRRSEAASFLDAAPQTTARGFSGIDAFGPEVGAVAYREDPTRFVAVRDYVRALIGTDRSALARSVSEELVARFPDTRDARVLAGDAALADRDMRAALEQYERAAAIRFTDRLLVRIVGALEASGRSVEARRVAQSYLAKRPGNATASRIVAAQAANAGDWELARSVLDYLLRSSGSRDVVLLSLASQAAANLGDGENALRLAEQAMELQPNNGLAAASLAFAHERNGASREVARRRAGLNPDGSRYPRALNRLGEAARGG</sequence>
<dbReference type="PANTHER" id="PTHR45586:SF1">
    <property type="entry name" value="LIPOPOLYSACCHARIDE ASSEMBLY PROTEIN B"/>
    <property type="match status" value="1"/>
</dbReference>
<evidence type="ECO:0000313" key="6">
    <source>
        <dbReference type="Proteomes" id="UP000603317"/>
    </source>
</evidence>
<keyword evidence="2" id="KW-0802">TPR repeat</keyword>
<reference evidence="6" key="1">
    <citation type="journal article" date="2019" name="Int. J. Syst. Evol. Microbiol.">
        <title>The Global Catalogue of Microorganisms (GCM) 10K type strain sequencing project: providing services to taxonomists for standard genome sequencing and annotation.</title>
        <authorList>
            <consortium name="The Broad Institute Genomics Platform"/>
            <consortium name="The Broad Institute Genome Sequencing Center for Infectious Disease"/>
            <person name="Wu L."/>
            <person name="Ma J."/>
        </authorList>
    </citation>
    <scope>NUCLEOTIDE SEQUENCE [LARGE SCALE GENOMIC DNA]</scope>
    <source>
        <strain evidence="6">CGMCC 1.15297</strain>
    </source>
</reference>
<dbReference type="RefSeq" id="WP_188641835.1">
    <property type="nucleotide sequence ID" value="NZ_BMID01000001.1"/>
</dbReference>
<dbReference type="Pfam" id="PF13428">
    <property type="entry name" value="TPR_14"/>
    <property type="match status" value="1"/>
</dbReference>
<name>A0ABQ1FAD8_9SPHN</name>
<organism evidence="5 6">
    <name type="scientific">Blastomonas marina</name>
    <dbReference type="NCBI Taxonomy" id="1867408"/>
    <lineage>
        <taxon>Bacteria</taxon>
        <taxon>Pseudomonadati</taxon>
        <taxon>Pseudomonadota</taxon>
        <taxon>Alphaproteobacteria</taxon>
        <taxon>Sphingomonadales</taxon>
        <taxon>Sphingomonadaceae</taxon>
        <taxon>Blastomonas</taxon>
    </lineage>
</organism>